<evidence type="ECO:0000313" key="1">
    <source>
        <dbReference type="EMBL" id="KAK1942783.1"/>
    </source>
</evidence>
<dbReference type="Proteomes" id="UP001259832">
    <property type="component" value="Unassembled WGS sequence"/>
</dbReference>
<dbReference type="EMBL" id="JASMQC010000008">
    <property type="protein sequence ID" value="KAK1942783.1"/>
    <property type="molecule type" value="Genomic_DNA"/>
</dbReference>
<comment type="caution">
    <text evidence="1">The sequence shown here is derived from an EMBL/GenBank/DDBJ whole genome shotgun (WGS) entry which is preliminary data.</text>
</comment>
<dbReference type="AlphaFoldDB" id="A0AAD9GRA0"/>
<accession>A0AAD9GRA0</accession>
<protein>
    <submittedName>
        <fullName evidence="1">Uncharacterized protein</fullName>
    </submittedName>
</protein>
<name>A0AAD9GRA0_9STRA</name>
<proteinExistence type="predicted"/>
<gene>
    <name evidence="1" type="ORF">P3T76_005420</name>
</gene>
<sequence length="70" mass="7847">MADRPVPFASNSTDENLVTCSDIEAHSKLQNYVALHLSKGNLAFAYYLSTRETVSLANTEQFCNTYEARQ</sequence>
<evidence type="ECO:0000313" key="2">
    <source>
        <dbReference type="Proteomes" id="UP001259832"/>
    </source>
</evidence>
<organism evidence="1 2">
    <name type="scientific">Phytophthora citrophthora</name>
    <dbReference type="NCBI Taxonomy" id="4793"/>
    <lineage>
        <taxon>Eukaryota</taxon>
        <taxon>Sar</taxon>
        <taxon>Stramenopiles</taxon>
        <taxon>Oomycota</taxon>
        <taxon>Peronosporomycetes</taxon>
        <taxon>Peronosporales</taxon>
        <taxon>Peronosporaceae</taxon>
        <taxon>Phytophthora</taxon>
    </lineage>
</organism>
<reference evidence="1" key="1">
    <citation type="submission" date="2023-08" db="EMBL/GenBank/DDBJ databases">
        <title>Reference Genome Resource for the Citrus Pathogen Phytophthora citrophthora.</title>
        <authorList>
            <person name="Moller H."/>
            <person name="Coetzee B."/>
            <person name="Rose L.J."/>
            <person name="Van Niekerk J.M."/>
        </authorList>
    </citation>
    <scope>NUCLEOTIDE SEQUENCE</scope>
    <source>
        <strain evidence="1">STE-U-9442</strain>
    </source>
</reference>
<keyword evidence="2" id="KW-1185">Reference proteome</keyword>